<gene>
    <name evidence="1" type="ORF">D0Z00_002325</name>
</gene>
<organism evidence="1 2">
    <name type="scientific">Geotrichum galactomycetum</name>
    <dbReference type="NCBI Taxonomy" id="27317"/>
    <lineage>
        <taxon>Eukaryota</taxon>
        <taxon>Fungi</taxon>
        <taxon>Dikarya</taxon>
        <taxon>Ascomycota</taxon>
        <taxon>Saccharomycotina</taxon>
        <taxon>Dipodascomycetes</taxon>
        <taxon>Dipodascales</taxon>
        <taxon>Dipodascaceae</taxon>
        <taxon>Geotrichum</taxon>
    </lineage>
</organism>
<sequence length="1229" mass="131310">MPSLFIGIYVALYPYTAQTEQEISVEQGDLLYLLEKSQEDDWWKVKKRVLGAETEEPVGLVPNNYVQQELSFKEDEPFNIYDNSDPDWILVGDSHGDFGFVPSNYVEQGSNVAAVAAPASVPVATPVAAPPVQQSTYVPPPPPPTFVPNQSKPLPDMPEEEQAPPPNPRPTESNRQSTYQNNYEEEEEDAPPLPSRPTGRNSSPPPAAKSSKQEQFYTWAVQEVDGRKKYKATLSIANGSIMFSPGKSAHAAQQWPIDDLIYYNQEKKHVFLEFQHPTVSLDLHAGSKETAEEITSILGEFAGANKAAGLREVITAAKSAGQKMGKVLYDFEAQGDDEVSVKEGENIFILDSEKSTEWWMVRNASGKEGVVPSSYVEVAPEPTASKRLSFRTNSIRKNDDKKSEKKRRSSLFSSSGRKERQREKEREEQEREQEEYNRQQERRRAKDESRSKPDPSKVRTWVDRTGTFKVEAQLLGCIDGKIHLHKLNGVKIAVAASKMSIADLEYVERKTGVSLEDDKPLASVKRSKSSAGTSSRRRESPRRDPSPPNREPSPRRRSPNNSNRILTIPGGVSTGVNNGINLANAGTPINNVSTVTASAPPPSAQKVSQPAQPEYDWFGFFLECGVDISNCQRYAINFNRDQMDESVLEDITPPVLRTLGLKEGDILRVTKKLDEKFSRRKVDGLEESKTGGGLFSGPGGTLKNNTSKTAQAPEPVQQQVPSQQPQATGVKASFDDDAWAVKNPPQPSAPVETMAPPPPPPAAPVAAPVAAPAPAPPAPVPTQPTGALKDFLDFKPLEPVKTAAAVNPTGSVPNLPLQRTGAAPLNTTLTGNGAVVTIPVTIPIQFQPVVAAQPVISSQPTGGTIREPLGPFATGVAQVVTGGPFAPLQNSFTGSVAQQNAGFVPAQNTGFVSSTPGFVPAQNTGFFPVQSTGFVSSTPGFVPAQNTGFVSSTPGFVPTQVTGGPFANQPTGGPFANQPTGGPFVPQQQTGFASQSTGALMISQITGGASGPSLAQLQQQKQQQQPQPSFGAQFSSAPVSVSSTGFGQPPATSFGQLPVTSFGQPPVTSFGQPAVTSFGQPAVTTFGQPAVTSFAQQQPVTTFGQPINAFGQPQQQQFVPSQMTSFNAGFGIQQQPVAATGFGQPPMTSFGQPTGINGLNNQFQQMNVGGNGFGYQQPLQNQPTGFGFGNVNQSSNVSAFGGAGGALQPTPTGRRANLAAATPQNPFGF</sequence>
<evidence type="ECO:0000313" key="1">
    <source>
        <dbReference type="EMBL" id="KAF5097642.1"/>
    </source>
</evidence>
<keyword evidence="2" id="KW-1185">Reference proteome</keyword>
<name>A0ACB6V4K7_9ASCO</name>
<dbReference type="EMBL" id="QVQA01000061">
    <property type="protein sequence ID" value="KAF5097642.1"/>
    <property type="molecule type" value="Genomic_DNA"/>
</dbReference>
<proteinExistence type="predicted"/>
<dbReference type="Proteomes" id="UP000744676">
    <property type="component" value="Unassembled WGS sequence"/>
</dbReference>
<reference evidence="1 2" key="1">
    <citation type="journal article" date="2020" name="Front. Microbiol.">
        <title>Phenotypic and Genetic Characterization of the Cheese Ripening Yeast Geotrichum candidum.</title>
        <authorList>
            <person name="Perkins V."/>
            <person name="Vignola S."/>
            <person name="Lessard M.H."/>
            <person name="Plante P.L."/>
            <person name="Corbeil J."/>
            <person name="Dugat-Bony E."/>
            <person name="Frenette M."/>
            <person name="Labrie S."/>
        </authorList>
    </citation>
    <scope>NUCLEOTIDE SEQUENCE [LARGE SCALE GENOMIC DNA]</scope>
    <source>
        <strain evidence="1 2">LMA-1147</strain>
    </source>
</reference>
<evidence type="ECO:0000313" key="2">
    <source>
        <dbReference type="Proteomes" id="UP000744676"/>
    </source>
</evidence>
<accession>A0ACB6V4K7</accession>
<protein>
    <submittedName>
        <fullName evidence="1">Uncharacterized protein</fullName>
    </submittedName>
</protein>
<comment type="caution">
    <text evidence="1">The sequence shown here is derived from an EMBL/GenBank/DDBJ whole genome shotgun (WGS) entry which is preliminary data.</text>
</comment>